<organism evidence="2 3">
    <name type="scientific">Sinanodonta woodiana</name>
    <name type="common">Chinese pond mussel</name>
    <name type="synonym">Anodonta woodiana</name>
    <dbReference type="NCBI Taxonomy" id="1069815"/>
    <lineage>
        <taxon>Eukaryota</taxon>
        <taxon>Metazoa</taxon>
        <taxon>Spiralia</taxon>
        <taxon>Lophotrochozoa</taxon>
        <taxon>Mollusca</taxon>
        <taxon>Bivalvia</taxon>
        <taxon>Autobranchia</taxon>
        <taxon>Heteroconchia</taxon>
        <taxon>Palaeoheterodonta</taxon>
        <taxon>Unionida</taxon>
        <taxon>Unionoidea</taxon>
        <taxon>Unionidae</taxon>
        <taxon>Unioninae</taxon>
        <taxon>Sinanodonta</taxon>
    </lineage>
</organism>
<feature type="region of interest" description="Disordered" evidence="1">
    <location>
        <begin position="663"/>
        <end position="714"/>
    </location>
</feature>
<evidence type="ECO:0000313" key="3">
    <source>
        <dbReference type="Proteomes" id="UP001634394"/>
    </source>
</evidence>
<feature type="compositionally biased region" description="Basic and acidic residues" evidence="1">
    <location>
        <begin position="1278"/>
        <end position="1287"/>
    </location>
</feature>
<dbReference type="Pfam" id="PF07173">
    <property type="entry name" value="GRDP-like"/>
    <property type="match status" value="2"/>
</dbReference>
<comment type="caution">
    <text evidence="2">The sequence shown here is derived from an EMBL/GenBank/DDBJ whole genome shotgun (WGS) entry which is preliminary data.</text>
</comment>
<feature type="compositionally biased region" description="Basic and acidic residues" evidence="1">
    <location>
        <begin position="663"/>
        <end position="691"/>
    </location>
</feature>
<feature type="region of interest" description="Disordered" evidence="1">
    <location>
        <begin position="438"/>
        <end position="480"/>
    </location>
</feature>
<feature type="compositionally biased region" description="Basic and acidic residues" evidence="1">
    <location>
        <begin position="120"/>
        <end position="129"/>
    </location>
</feature>
<feature type="compositionally biased region" description="Basic and acidic residues" evidence="1">
    <location>
        <begin position="438"/>
        <end position="452"/>
    </location>
</feature>
<feature type="region of interest" description="Disordered" evidence="1">
    <location>
        <begin position="300"/>
        <end position="370"/>
    </location>
</feature>
<feature type="compositionally biased region" description="Polar residues" evidence="1">
    <location>
        <begin position="180"/>
        <end position="190"/>
    </location>
</feature>
<gene>
    <name evidence="2" type="ORF">ACJMK2_016845</name>
</gene>
<reference evidence="2 3" key="1">
    <citation type="submission" date="2024-11" db="EMBL/GenBank/DDBJ databases">
        <title>Chromosome-level genome assembly of the freshwater bivalve Anodonta woodiana.</title>
        <authorList>
            <person name="Chen X."/>
        </authorList>
    </citation>
    <scope>NUCLEOTIDE SEQUENCE [LARGE SCALE GENOMIC DNA]</scope>
    <source>
        <strain evidence="2">MN2024</strain>
        <tissue evidence="2">Gills</tissue>
    </source>
</reference>
<feature type="compositionally biased region" description="Low complexity" evidence="1">
    <location>
        <begin position="1291"/>
        <end position="1307"/>
    </location>
</feature>
<dbReference type="Proteomes" id="UP001634394">
    <property type="component" value="Unassembled WGS sequence"/>
</dbReference>
<dbReference type="InterPro" id="IPR009836">
    <property type="entry name" value="GRDP-like"/>
</dbReference>
<protein>
    <submittedName>
        <fullName evidence="2">Uncharacterized protein</fullName>
    </submittedName>
</protein>
<feature type="compositionally biased region" description="Basic and acidic residues" evidence="1">
    <location>
        <begin position="699"/>
        <end position="714"/>
    </location>
</feature>
<feature type="region of interest" description="Disordered" evidence="1">
    <location>
        <begin position="175"/>
        <end position="222"/>
    </location>
</feature>
<feature type="region of interest" description="Disordered" evidence="1">
    <location>
        <begin position="1267"/>
        <end position="1322"/>
    </location>
</feature>
<dbReference type="PANTHER" id="PTHR34365">
    <property type="entry name" value="ENOLASE (DUF1399)"/>
    <property type="match status" value="1"/>
</dbReference>
<sequence>MMMADQEDTGVTSFAIVNGGSEVLTVQKEVPSSKCLIDISNGIENGDQENVVAPMNGGCNGKDEDILNEEMGDEKEINFPPPPPTPANGEEELEVEIVNSDEQAVHDLRDIPDDVPCDIPHTDEDIPHTDEVISKELVNVESVQNGQEEHVTQIMCEQPDKVFPEENIVSLEEERELVPTASTPVPTSQDYDLPSENEPEEIKEVVSSEVDEQEKVSGVTEELPVEEVFPESEQAPAEVEVEEEKQIIDSDIYPLESTNKVLQELSENNAVADEIIEQREDTIEPVPDIVAMSEIASEELAEENKEIEEVAPEVEDVPPPPPPPLVIDATPPPPPPLDENVKMKRASPKSGTPSPKSELPEDINTSQCETNEEDAVKAFSVAEPEPVVKIEQEELDPVNAVVLNAEPPKEQTHIKSPEHVKEPEPVHVPIHLPLVQEQAREEEVQEAPKESETSSEVASTPEAVEETIETKEVEEVGNPKVSPKINKKNFKSKIKFGPDLVDGSIKQLQFLHSINQQESLQVNGQVLKRAIYRYEQLWLPLAAEHKKETLAAPLDVEWVWHCHLLSPVPYELDCNGLVGMLVDHKVMSEKERTKSLEKARKYWANKYPDEPFDVSLTGEVEEFIEIEVEEPEPTASENNEAPEEATAKTPLLEAVTEQHLEIQKPADEIAKEPVEQTECKDTEESDKKEEKEKDDENEGKEAEPEQKKESAVTEKPIAEEPVPVPKKKVLVKLPWVEYAQKSSCDIIATIAMQRVFYYQVSLPHYQDKSFLKSAVKRYQKLLFLKHQNPDEFLVPCYDIDLVWHTHQLHPAAYKHDTVKILGRTLNHSDSVNDRKPGSKLQKADIRTRELWKEFFNENFVCFGSMFRGDPPILCSRMELITPQEAFAFSTKKANVAIDKVQIEGLPDEVTKFQVKVTYVASEKEGPVITNLKGNKKKLEFENTKKGLVHFMFDTKEYDRLKFNMSQQIGFACAGHDEELGQNIFNFMPVVESMTKESTEPVNISNTVTIDEEKNLKATFTATLSSPKQGPCVLFLQNGNFERRFCIMPEHIEQMWGPVPLPRLPAGMDNNCIVASHRFTNHTGEVIFTCRMIHSQPVLMSAIQVFYHNKMTAVGHLIGSDQLPLPSQVAEPKKCPTLNLKDGQRCVLLKNKLGDWGFLIGHWTGFRRPQPAEPAGKGKKPKKAVAGSQGTLSLSFYKCAIGTWQHLQLGYLQNDYKFQIQDVSVDLRTGAIEVSSDSNEVAENIALAFAVPLLHVLCQPRPTYFPSPPAELVQTSQELQEKEKKMEEEATTAEGDAAAAPKEAAPLLSPTPPSSPKSGPLYLNPIPSEDLSLVVATGYMVDTPTNFYIQNTLGNKACASITAISFDVGMAMIGETAVTEIAAEAEATEGQGHIIEGQDVEVTTEVGAEVGYEAETDLAVGDTSADIAACGGGCGA</sequence>
<dbReference type="PANTHER" id="PTHR34365:SF7">
    <property type="entry name" value="GLYCINE-RICH DOMAIN-CONTAINING PROTEIN 1"/>
    <property type="match status" value="1"/>
</dbReference>
<keyword evidence="3" id="KW-1185">Reference proteome</keyword>
<feature type="compositionally biased region" description="Pro residues" evidence="1">
    <location>
        <begin position="317"/>
        <end position="337"/>
    </location>
</feature>
<evidence type="ECO:0000256" key="1">
    <source>
        <dbReference type="SAM" id="MobiDB-lite"/>
    </source>
</evidence>
<accession>A0ABD3UYH0</accession>
<name>A0ABD3UYH0_SINWO</name>
<feature type="region of interest" description="Disordered" evidence="1">
    <location>
        <begin position="110"/>
        <end position="129"/>
    </location>
</feature>
<dbReference type="EMBL" id="JBJQND010000015">
    <property type="protein sequence ID" value="KAL3853293.1"/>
    <property type="molecule type" value="Genomic_DNA"/>
</dbReference>
<evidence type="ECO:0000313" key="2">
    <source>
        <dbReference type="EMBL" id="KAL3853293.1"/>
    </source>
</evidence>
<proteinExistence type="predicted"/>